<dbReference type="Pfam" id="PF00199">
    <property type="entry name" value="Catalase"/>
    <property type="match status" value="1"/>
</dbReference>
<dbReference type="AlphaFoldDB" id="A0A1Y2BI27"/>
<dbReference type="GO" id="GO:0005777">
    <property type="term" value="C:peroxisome"/>
    <property type="evidence" value="ECO:0007669"/>
    <property type="project" value="TreeGrafter"/>
</dbReference>
<dbReference type="InParanoid" id="A0A1Y2BI27"/>
<dbReference type="OrthoDB" id="2379805at2759"/>
<organism evidence="2 3">
    <name type="scientific">Naematelia encephala</name>
    <dbReference type="NCBI Taxonomy" id="71784"/>
    <lineage>
        <taxon>Eukaryota</taxon>
        <taxon>Fungi</taxon>
        <taxon>Dikarya</taxon>
        <taxon>Basidiomycota</taxon>
        <taxon>Agaricomycotina</taxon>
        <taxon>Tremellomycetes</taxon>
        <taxon>Tremellales</taxon>
        <taxon>Naemateliaceae</taxon>
        <taxon>Naematelia</taxon>
    </lineage>
</organism>
<dbReference type="SMART" id="SM01060">
    <property type="entry name" value="Catalase"/>
    <property type="match status" value="1"/>
</dbReference>
<dbReference type="PIRSF" id="PIRSF000296">
    <property type="entry name" value="SrpA"/>
    <property type="match status" value="1"/>
</dbReference>
<feature type="domain" description="Catalase core" evidence="1">
    <location>
        <begin position="5"/>
        <end position="304"/>
    </location>
</feature>
<dbReference type="GO" id="GO:0042744">
    <property type="term" value="P:hydrogen peroxide catabolic process"/>
    <property type="evidence" value="ECO:0007669"/>
    <property type="project" value="TreeGrafter"/>
</dbReference>
<dbReference type="EMBL" id="MCFC01000003">
    <property type="protein sequence ID" value="ORY34207.1"/>
    <property type="molecule type" value="Genomic_DNA"/>
</dbReference>
<dbReference type="PROSITE" id="PS51402">
    <property type="entry name" value="CATALASE_3"/>
    <property type="match status" value="1"/>
</dbReference>
<evidence type="ECO:0000313" key="3">
    <source>
        <dbReference type="Proteomes" id="UP000193986"/>
    </source>
</evidence>
<keyword evidence="3" id="KW-1185">Reference proteome</keyword>
<accession>A0A1Y2BI27</accession>
<proteinExistence type="predicted"/>
<reference evidence="2 3" key="1">
    <citation type="submission" date="2016-07" db="EMBL/GenBank/DDBJ databases">
        <title>Pervasive Adenine N6-methylation of Active Genes in Fungi.</title>
        <authorList>
            <consortium name="DOE Joint Genome Institute"/>
            <person name="Mondo S.J."/>
            <person name="Dannebaum R.O."/>
            <person name="Kuo R.C."/>
            <person name="Labutti K."/>
            <person name="Haridas S."/>
            <person name="Kuo A."/>
            <person name="Salamov A."/>
            <person name="Ahrendt S.R."/>
            <person name="Lipzen A."/>
            <person name="Sullivan W."/>
            <person name="Andreopoulos W.B."/>
            <person name="Clum A."/>
            <person name="Lindquist E."/>
            <person name="Daum C."/>
            <person name="Ramamoorthy G.K."/>
            <person name="Gryganskyi A."/>
            <person name="Culley D."/>
            <person name="Magnuson J.K."/>
            <person name="James T.Y."/>
            <person name="O'Malley M.A."/>
            <person name="Stajich J.E."/>
            <person name="Spatafora J.W."/>
            <person name="Visel A."/>
            <person name="Grigoriev I.V."/>
        </authorList>
    </citation>
    <scope>NUCLEOTIDE SEQUENCE [LARGE SCALE GENOMIC DNA]</scope>
    <source>
        <strain evidence="2 3">68-887.2</strain>
    </source>
</reference>
<name>A0A1Y2BI27_9TREE</name>
<sequence length="305" mass="32830">MPYPADENVVKTSKELVSTLKGAFHTPPGFRPAHAKGILLNGTFTPTPLAAQLSSAPHFSSPTPILARFSNSTGLPHIPDTDPNANPRGLAVRFILGERKHTDIIAHSTPFFPTRTGAEFLQLLQAIGGGTAGDFLASHPAAKAFVEAPKPFPVGFETQQYFGVNAFKLVDSADKGTFVRYQITPTAVKVLDTVDLEGKDADFLFEALKDTLAKGPISLKLEAQVAEEGDVTDDATVHWPSSRAIVELGTLELKSVEEDGEPQPEQKRIIFDPIPRVQGIEPSADPLLDMRASVYLASGLERRAA</sequence>
<dbReference type="GO" id="GO:0042542">
    <property type="term" value="P:response to hydrogen peroxide"/>
    <property type="evidence" value="ECO:0007669"/>
    <property type="project" value="TreeGrafter"/>
</dbReference>
<dbReference type="Gene3D" id="2.40.180.10">
    <property type="entry name" value="Catalase core domain"/>
    <property type="match status" value="1"/>
</dbReference>
<dbReference type="SUPFAM" id="SSF56634">
    <property type="entry name" value="Heme-dependent catalase-like"/>
    <property type="match status" value="1"/>
</dbReference>
<comment type="caution">
    <text evidence="2">The sequence shown here is derived from an EMBL/GenBank/DDBJ whole genome shotgun (WGS) entry which is preliminary data.</text>
</comment>
<dbReference type="GO" id="GO:0020037">
    <property type="term" value="F:heme binding"/>
    <property type="evidence" value="ECO:0007669"/>
    <property type="project" value="InterPro"/>
</dbReference>
<dbReference type="InterPro" id="IPR018028">
    <property type="entry name" value="Catalase"/>
</dbReference>
<dbReference type="InterPro" id="IPR020835">
    <property type="entry name" value="Catalase_sf"/>
</dbReference>
<dbReference type="GO" id="GO:0005739">
    <property type="term" value="C:mitochondrion"/>
    <property type="evidence" value="ECO:0007669"/>
    <property type="project" value="TreeGrafter"/>
</dbReference>
<dbReference type="STRING" id="71784.A0A1Y2BI27"/>
<dbReference type="GO" id="GO:0004096">
    <property type="term" value="F:catalase activity"/>
    <property type="evidence" value="ECO:0007669"/>
    <property type="project" value="InterPro"/>
</dbReference>
<dbReference type="Gene3D" id="1.20.1280.120">
    <property type="match status" value="1"/>
</dbReference>
<dbReference type="InterPro" id="IPR011614">
    <property type="entry name" value="Catalase_core"/>
</dbReference>
<evidence type="ECO:0000259" key="1">
    <source>
        <dbReference type="SMART" id="SM01060"/>
    </source>
</evidence>
<dbReference type="CDD" id="cd08153">
    <property type="entry name" value="srpA_like"/>
    <property type="match status" value="1"/>
</dbReference>
<dbReference type="Proteomes" id="UP000193986">
    <property type="component" value="Unassembled WGS sequence"/>
</dbReference>
<gene>
    <name evidence="2" type="ORF">BCR39DRAFT_516754</name>
</gene>
<dbReference type="InterPro" id="IPR024168">
    <property type="entry name" value="Catalase_SrpA-type_pred"/>
</dbReference>
<evidence type="ECO:0000313" key="2">
    <source>
        <dbReference type="EMBL" id="ORY34207.1"/>
    </source>
</evidence>
<dbReference type="PANTHER" id="PTHR11465">
    <property type="entry name" value="CATALASE"/>
    <property type="match status" value="1"/>
</dbReference>
<protein>
    <submittedName>
        <fullName evidence="2">Catalase-like domain-containing protein</fullName>
    </submittedName>
</protein>
<dbReference type="PANTHER" id="PTHR11465:SF62">
    <property type="entry name" value="CATALASE T"/>
    <property type="match status" value="1"/>
</dbReference>